<dbReference type="PROSITE" id="PS50217">
    <property type="entry name" value="BZIP"/>
    <property type="match status" value="1"/>
</dbReference>
<dbReference type="Gene3D" id="1.20.5.170">
    <property type="match status" value="1"/>
</dbReference>
<dbReference type="GO" id="GO:0006351">
    <property type="term" value="P:DNA-templated transcription"/>
    <property type="evidence" value="ECO:0007669"/>
    <property type="project" value="InterPro"/>
</dbReference>
<dbReference type="InterPro" id="IPR046347">
    <property type="entry name" value="bZIP_sf"/>
</dbReference>
<dbReference type="PANTHER" id="PTHR23334:SF49">
    <property type="entry name" value="BASIC LEUCINE ZIPPER 23"/>
    <property type="match status" value="1"/>
</dbReference>
<dbReference type="InterPro" id="IPR031106">
    <property type="entry name" value="C/EBP"/>
</dbReference>
<dbReference type="GO" id="GO:0000978">
    <property type="term" value="F:RNA polymerase II cis-regulatory region sequence-specific DNA binding"/>
    <property type="evidence" value="ECO:0007669"/>
    <property type="project" value="TreeGrafter"/>
</dbReference>
<dbReference type="PANTHER" id="PTHR23334">
    <property type="entry name" value="CCAAT/ENHANCER BINDING PROTEIN"/>
    <property type="match status" value="1"/>
</dbReference>
<dbReference type="Proteomes" id="UP000593564">
    <property type="component" value="Unassembled WGS sequence"/>
</dbReference>
<dbReference type="GO" id="GO:0000981">
    <property type="term" value="F:DNA-binding transcription factor activity, RNA polymerase II-specific"/>
    <property type="evidence" value="ECO:0007669"/>
    <property type="project" value="TreeGrafter"/>
</dbReference>
<name>A0A7J7H388_CAMSI</name>
<dbReference type="Pfam" id="PF07716">
    <property type="entry name" value="bZIP_2"/>
    <property type="match status" value="1"/>
</dbReference>
<dbReference type="SUPFAM" id="SSF57959">
    <property type="entry name" value="Leucine zipper domain"/>
    <property type="match status" value="1"/>
</dbReference>
<comment type="caution">
    <text evidence="2">The sequence shown here is derived from an EMBL/GenBank/DDBJ whole genome shotgun (WGS) entry which is preliminary data.</text>
</comment>
<evidence type="ECO:0000313" key="2">
    <source>
        <dbReference type="EMBL" id="KAF5947015.1"/>
    </source>
</evidence>
<evidence type="ECO:0000313" key="3">
    <source>
        <dbReference type="Proteomes" id="UP000593564"/>
    </source>
</evidence>
<dbReference type="SMART" id="SM00338">
    <property type="entry name" value="BRLZ"/>
    <property type="match status" value="1"/>
</dbReference>
<proteinExistence type="predicted"/>
<gene>
    <name evidence="2" type="ORF">HYC85_017243</name>
</gene>
<evidence type="ECO:0000259" key="1">
    <source>
        <dbReference type="PROSITE" id="PS50217"/>
    </source>
</evidence>
<keyword evidence="3" id="KW-1185">Reference proteome</keyword>
<reference evidence="2 3" key="2">
    <citation type="submission" date="2020-07" db="EMBL/GenBank/DDBJ databases">
        <title>Genome assembly of wild tea tree DASZ reveals pedigree and selection history of tea varieties.</title>
        <authorList>
            <person name="Zhang W."/>
        </authorList>
    </citation>
    <scope>NUCLEOTIDE SEQUENCE [LARGE SCALE GENOMIC DNA]</scope>
    <source>
        <strain evidence="3">cv. G240</strain>
        <tissue evidence="2">Leaf</tissue>
    </source>
</reference>
<organism evidence="2 3">
    <name type="scientific">Camellia sinensis</name>
    <name type="common">Tea plant</name>
    <name type="synonym">Thea sinensis</name>
    <dbReference type="NCBI Taxonomy" id="4442"/>
    <lineage>
        <taxon>Eukaryota</taxon>
        <taxon>Viridiplantae</taxon>
        <taxon>Streptophyta</taxon>
        <taxon>Embryophyta</taxon>
        <taxon>Tracheophyta</taxon>
        <taxon>Spermatophyta</taxon>
        <taxon>Magnoliopsida</taxon>
        <taxon>eudicotyledons</taxon>
        <taxon>Gunneridae</taxon>
        <taxon>Pentapetalae</taxon>
        <taxon>asterids</taxon>
        <taxon>Ericales</taxon>
        <taxon>Theaceae</taxon>
        <taxon>Camellia</taxon>
    </lineage>
</organism>
<dbReference type="EMBL" id="JACBKZ010000007">
    <property type="protein sequence ID" value="KAF5947015.1"/>
    <property type="molecule type" value="Genomic_DNA"/>
</dbReference>
<dbReference type="InterPro" id="IPR004827">
    <property type="entry name" value="bZIP"/>
</dbReference>
<accession>A0A7J7H388</accession>
<sequence>MLLEAAIRHDIIDPKEPICWRARMSTIVDIRMWEVAYTPHETTAPEIKFTISTSSKAAYPKGSRGSSRDGVSSLCSLKVCKTKLDMEQGSRSSVAFYTRASLPKQRGHSSVDSLARADCKNAKSTGPKTYWLELIAGSEIPLYCGNPAKMGARFWFLCFVTMDDGEIDYSNQEMFSSLNIDELRSCFFTVSDLDEFMKETCTHAHTCNPPGPDSSHTHTCHHVHTKTLPAATQDKVVSTDDIVESSEKKSKKCPMGNREAVRKYREKKKARTASLEDEVVGLRAKNQQLVKTLQDRDAEIGRLKCLLMDFRGRIDGEIGSFPYQNLATPNMPGAYVINPCNQVYCLQPGAERKRGEDSSMNGQGFGCCEFADLQCLGNPNAGPKKFPGCGLGNVASTVKSSGAN</sequence>
<protein>
    <recommendedName>
        <fullName evidence="1">BZIP domain-containing protein</fullName>
    </recommendedName>
</protein>
<dbReference type="AlphaFoldDB" id="A0A7J7H388"/>
<dbReference type="CDD" id="cd14686">
    <property type="entry name" value="bZIP"/>
    <property type="match status" value="1"/>
</dbReference>
<feature type="domain" description="BZIP" evidence="1">
    <location>
        <begin position="247"/>
        <end position="310"/>
    </location>
</feature>
<reference evidence="3" key="1">
    <citation type="journal article" date="2020" name="Nat. Commun.">
        <title>Genome assembly of wild tea tree DASZ reveals pedigree and selection history of tea varieties.</title>
        <authorList>
            <person name="Zhang W."/>
            <person name="Zhang Y."/>
            <person name="Qiu H."/>
            <person name="Guo Y."/>
            <person name="Wan H."/>
            <person name="Zhang X."/>
            <person name="Scossa F."/>
            <person name="Alseekh S."/>
            <person name="Zhang Q."/>
            <person name="Wang P."/>
            <person name="Xu L."/>
            <person name="Schmidt M.H."/>
            <person name="Jia X."/>
            <person name="Li D."/>
            <person name="Zhu A."/>
            <person name="Guo F."/>
            <person name="Chen W."/>
            <person name="Ni D."/>
            <person name="Usadel B."/>
            <person name="Fernie A.R."/>
            <person name="Wen W."/>
        </authorList>
    </citation>
    <scope>NUCLEOTIDE SEQUENCE [LARGE SCALE GENOMIC DNA]</scope>
    <source>
        <strain evidence="3">cv. G240</strain>
    </source>
</reference>